<dbReference type="PIRSF" id="PIRSF006169">
    <property type="entry name" value="UCP006169"/>
    <property type="match status" value="1"/>
</dbReference>
<sequence>MAVEVPWKSLSADALNGIIESFVSREGTDYGEQEQTLENKCQQLAQAVKSGRVIIVFDEDSETCNLLTKEEWNGLQNRSAEDEYFGW</sequence>
<keyword evidence="3" id="KW-1185">Reference proteome</keyword>
<organism evidence="2 3">
    <name type="scientific">Litoribacillus peritrichatus</name>
    <dbReference type="NCBI Taxonomy" id="718191"/>
    <lineage>
        <taxon>Bacteria</taxon>
        <taxon>Pseudomonadati</taxon>
        <taxon>Pseudomonadota</taxon>
        <taxon>Gammaproteobacteria</taxon>
        <taxon>Oceanospirillales</taxon>
        <taxon>Oceanospirillaceae</taxon>
        <taxon>Litoribacillus</taxon>
    </lineage>
</organism>
<dbReference type="InterPro" id="IPR010648">
    <property type="entry name" value="UPF0270"/>
</dbReference>
<dbReference type="RefSeq" id="WP_344795465.1">
    <property type="nucleotide sequence ID" value="NZ_BAABBN010000004.1"/>
</dbReference>
<dbReference type="Pfam" id="PF06794">
    <property type="entry name" value="UPF0270"/>
    <property type="match status" value="1"/>
</dbReference>
<dbReference type="InterPro" id="IPR036685">
    <property type="entry name" value="YehU-like_sf"/>
</dbReference>
<proteinExistence type="inferred from homology"/>
<comment type="caution">
    <text evidence="2">The sequence shown here is derived from an EMBL/GenBank/DDBJ whole genome shotgun (WGS) entry which is preliminary data.</text>
</comment>
<evidence type="ECO:0000256" key="1">
    <source>
        <dbReference type="ARBA" id="ARBA00006450"/>
    </source>
</evidence>
<dbReference type="Proteomes" id="UP001501565">
    <property type="component" value="Unassembled WGS sequence"/>
</dbReference>
<evidence type="ECO:0000313" key="3">
    <source>
        <dbReference type="Proteomes" id="UP001501565"/>
    </source>
</evidence>
<name>A0ABP7M6D2_9GAMM</name>
<accession>A0ABP7M6D2</accession>
<dbReference type="Gene3D" id="1.10.10.610">
    <property type="entry name" value="YehU-like"/>
    <property type="match status" value="1"/>
</dbReference>
<gene>
    <name evidence="2" type="ORF">GCM10022277_06610</name>
</gene>
<comment type="similarity">
    <text evidence="1">Belongs to the UPF0270 family.</text>
</comment>
<dbReference type="SUPFAM" id="SSF118001">
    <property type="entry name" value="YehU-like"/>
    <property type="match status" value="1"/>
</dbReference>
<reference evidence="3" key="1">
    <citation type="journal article" date="2019" name="Int. J. Syst. Evol. Microbiol.">
        <title>The Global Catalogue of Microorganisms (GCM) 10K type strain sequencing project: providing services to taxonomists for standard genome sequencing and annotation.</title>
        <authorList>
            <consortium name="The Broad Institute Genomics Platform"/>
            <consortium name="The Broad Institute Genome Sequencing Center for Infectious Disease"/>
            <person name="Wu L."/>
            <person name="Ma J."/>
        </authorList>
    </citation>
    <scope>NUCLEOTIDE SEQUENCE [LARGE SCALE GENOMIC DNA]</scope>
    <source>
        <strain evidence="3">JCM 17551</strain>
    </source>
</reference>
<protein>
    <submittedName>
        <fullName evidence="2">YheU family protein</fullName>
    </submittedName>
</protein>
<dbReference type="EMBL" id="BAABBN010000004">
    <property type="protein sequence ID" value="GAA3914809.1"/>
    <property type="molecule type" value="Genomic_DNA"/>
</dbReference>
<evidence type="ECO:0000313" key="2">
    <source>
        <dbReference type="EMBL" id="GAA3914809.1"/>
    </source>
</evidence>